<protein>
    <submittedName>
        <fullName evidence="1">Uncharacterized protein</fullName>
    </submittedName>
</protein>
<dbReference type="AlphaFoldDB" id="A0A0F9LG06"/>
<proteinExistence type="predicted"/>
<feature type="non-terminal residue" evidence="1">
    <location>
        <position position="20"/>
    </location>
</feature>
<gene>
    <name evidence="1" type="ORF">LCGC14_1218710</name>
</gene>
<evidence type="ECO:0000313" key="1">
    <source>
        <dbReference type="EMBL" id="KKM92423.1"/>
    </source>
</evidence>
<organism evidence="1">
    <name type="scientific">marine sediment metagenome</name>
    <dbReference type="NCBI Taxonomy" id="412755"/>
    <lineage>
        <taxon>unclassified sequences</taxon>
        <taxon>metagenomes</taxon>
        <taxon>ecological metagenomes</taxon>
    </lineage>
</organism>
<comment type="caution">
    <text evidence="1">The sequence shown here is derived from an EMBL/GenBank/DDBJ whole genome shotgun (WGS) entry which is preliminary data.</text>
</comment>
<dbReference type="EMBL" id="LAZR01006394">
    <property type="protein sequence ID" value="KKM92423.1"/>
    <property type="molecule type" value="Genomic_DNA"/>
</dbReference>
<accession>A0A0F9LG06</accession>
<name>A0A0F9LG06_9ZZZZ</name>
<reference evidence="1" key="1">
    <citation type="journal article" date="2015" name="Nature">
        <title>Complex archaea that bridge the gap between prokaryotes and eukaryotes.</title>
        <authorList>
            <person name="Spang A."/>
            <person name="Saw J.H."/>
            <person name="Jorgensen S.L."/>
            <person name="Zaremba-Niedzwiedzka K."/>
            <person name="Martijn J."/>
            <person name="Lind A.E."/>
            <person name="van Eijk R."/>
            <person name="Schleper C."/>
            <person name="Guy L."/>
            <person name="Ettema T.J."/>
        </authorList>
    </citation>
    <scope>NUCLEOTIDE SEQUENCE</scope>
</reference>
<sequence>MEYSVAERELMFRNLAGCVR</sequence>